<protein>
    <recommendedName>
        <fullName evidence="2">Pyridoxamine 5'-phosphate oxidase N-terminal domain-containing protein</fullName>
    </recommendedName>
</protein>
<feature type="domain" description="Pyridoxamine 5'-phosphate oxidase N-terminal" evidence="2">
    <location>
        <begin position="77"/>
        <end position="200"/>
    </location>
</feature>
<dbReference type="Proteomes" id="UP000198851">
    <property type="component" value="Unassembled WGS sequence"/>
</dbReference>
<dbReference type="Pfam" id="PF01243">
    <property type="entry name" value="PNPOx_N"/>
    <property type="match status" value="1"/>
</dbReference>
<dbReference type="AlphaFoldDB" id="A0A1I4F1S1"/>
<proteinExistence type="predicted"/>
<gene>
    <name evidence="3" type="ORF">SAMN04488036_105128</name>
</gene>
<name>A0A1I4F1S1_9RHOB</name>
<dbReference type="Gene3D" id="2.30.110.10">
    <property type="entry name" value="Electron Transport, Fmn-binding Protein, Chain A"/>
    <property type="match status" value="1"/>
</dbReference>
<dbReference type="GO" id="GO:0005737">
    <property type="term" value="C:cytoplasm"/>
    <property type="evidence" value="ECO:0007669"/>
    <property type="project" value="UniProtKB-ARBA"/>
</dbReference>
<dbReference type="PANTHER" id="PTHR13343">
    <property type="entry name" value="CREG1 PROTEIN"/>
    <property type="match status" value="1"/>
</dbReference>
<sequence length="225" mass="23884">MPQDRASQTGIQLRSTPASKAPAQLARQPRSKTVRIQPAIKAVPSSAAFLFLHRWHTALMTDKDPVQPTDDEARALARSLLHDATFGALAVIDAATGAPSVTRIAIGTDPTGAPVTLISRLATHHTALTADNRCALLLGEPGPKGDPLTHPRMTLHCTAEFVASGTEAHAALRAHYLASRPKSKLYIDFPDFTFLRFTITGGLLNGGFGRAFRLAPADLVAALTG</sequence>
<dbReference type="InterPro" id="IPR011576">
    <property type="entry name" value="Pyridox_Oxase_N"/>
</dbReference>
<feature type="region of interest" description="Disordered" evidence="1">
    <location>
        <begin position="1"/>
        <end position="31"/>
    </location>
</feature>
<feature type="compositionally biased region" description="Polar residues" evidence="1">
    <location>
        <begin position="1"/>
        <end position="18"/>
    </location>
</feature>
<evidence type="ECO:0000313" key="4">
    <source>
        <dbReference type="Proteomes" id="UP000198851"/>
    </source>
</evidence>
<reference evidence="4" key="1">
    <citation type="submission" date="2016-10" db="EMBL/GenBank/DDBJ databases">
        <authorList>
            <person name="Varghese N."/>
            <person name="Submissions S."/>
        </authorList>
    </citation>
    <scope>NUCLEOTIDE SEQUENCE [LARGE SCALE GENOMIC DNA]</scope>
    <source>
        <strain evidence="4">DSM 28453</strain>
    </source>
</reference>
<keyword evidence="4" id="KW-1185">Reference proteome</keyword>
<dbReference type="PANTHER" id="PTHR13343:SF17">
    <property type="entry name" value="CELLULAR REPRESSOR OF E1A-STIMULATED GENES, ISOFORM A"/>
    <property type="match status" value="1"/>
</dbReference>
<evidence type="ECO:0000256" key="1">
    <source>
        <dbReference type="SAM" id="MobiDB-lite"/>
    </source>
</evidence>
<organism evidence="3 4">
    <name type="scientific">Shimia haliotis</name>
    <dbReference type="NCBI Taxonomy" id="1280847"/>
    <lineage>
        <taxon>Bacteria</taxon>
        <taxon>Pseudomonadati</taxon>
        <taxon>Pseudomonadota</taxon>
        <taxon>Alphaproteobacteria</taxon>
        <taxon>Rhodobacterales</taxon>
        <taxon>Roseobacteraceae</taxon>
    </lineage>
</organism>
<evidence type="ECO:0000313" key="3">
    <source>
        <dbReference type="EMBL" id="SFL11509.1"/>
    </source>
</evidence>
<dbReference type="InterPro" id="IPR012349">
    <property type="entry name" value="Split_barrel_FMN-bd"/>
</dbReference>
<dbReference type="STRING" id="1280847.SAMN04488036_105128"/>
<dbReference type="EMBL" id="FOSZ01000005">
    <property type="protein sequence ID" value="SFL11509.1"/>
    <property type="molecule type" value="Genomic_DNA"/>
</dbReference>
<dbReference type="SUPFAM" id="SSF50475">
    <property type="entry name" value="FMN-binding split barrel"/>
    <property type="match status" value="1"/>
</dbReference>
<evidence type="ECO:0000259" key="2">
    <source>
        <dbReference type="Pfam" id="PF01243"/>
    </source>
</evidence>
<accession>A0A1I4F1S1</accession>